<feature type="compositionally biased region" description="Basic and acidic residues" evidence="1">
    <location>
        <begin position="1"/>
        <end position="19"/>
    </location>
</feature>
<evidence type="ECO:0000256" key="1">
    <source>
        <dbReference type="SAM" id="MobiDB-lite"/>
    </source>
</evidence>
<feature type="compositionally biased region" description="Low complexity" evidence="1">
    <location>
        <begin position="48"/>
        <end position="58"/>
    </location>
</feature>
<protein>
    <submittedName>
        <fullName evidence="2">General secretion pathway protein DN3</fullName>
    </submittedName>
</protein>
<accession>A0A895KQU8</accession>
<proteinExistence type="predicted"/>
<dbReference type="AlphaFoldDB" id="A0A895KQU8"/>
<sequence>MDRPARRDNTDGSRSEHPQGRVSFRQPAPTFITPIQLKEGHGRRSEVPATDLPSAPSSAPLPPLPPVETQQSEGPEERQMFFYYPKYLDPDAVVLISRTLLQQWEASESARKESNDGDAGKQ</sequence>
<feature type="region of interest" description="Disordered" evidence="1">
    <location>
        <begin position="1"/>
        <end position="78"/>
    </location>
</feature>
<gene>
    <name evidence="2" type="primary">GspDN3</name>
</gene>
<reference evidence="2" key="1">
    <citation type="journal article" date="2021" name="bioRxiv">
        <title>Ancestral mitochondrial apparatus derived from the bacterial type II secretion system.</title>
        <authorList>
            <person name="Horvathova L."/>
            <person name="Zarsky V."/>
            <person name="Panek T."/>
            <person name="Derelle R."/>
            <person name="Pyrih J."/>
            <person name="Motyckova A."/>
            <person name="Klapst'ova V."/>
            <person name="Vinopalova M."/>
            <person name="Markova L."/>
            <person name="Voleman L."/>
            <person name="Klimes V."/>
            <person name="Petru M."/>
            <person name="Vaitova Z."/>
            <person name="Cepicka I."/>
            <person name="Hryzakova K."/>
            <person name="Harant K."/>
            <person name="Gray M.W."/>
            <person name="Chami M."/>
            <person name="Guilvout I."/>
            <person name="Francetic O."/>
            <person name="Lang B.F."/>
            <person name="Vlcek C."/>
            <person name="Tsaousis A.D."/>
            <person name="Elias M."/>
            <person name="Dolezal P."/>
        </authorList>
    </citation>
    <scope>NUCLEOTIDE SEQUENCE</scope>
    <source>
        <strain evidence="2">ATCC 50740</strain>
    </source>
</reference>
<dbReference type="EMBL" id="MT460918">
    <property type="protein sequence ID" value="QRZ58746.1"/>
    <property type="molecule type" value="Genomic_DNA"/>
</dbReference>
<evidence type="ECO:0000313" key="2">
    <source>
        <dbReference type="EMBL" id="QRZ58746.1"/>
    </source>
</evidence>
<organism evidence="2">
    <name type="scientific">Malawimonas jakobiformis</name>
    <name type="common">Flagellated protozoan</name>
    <dbReference type="NCBI Taxonomy" id="136089"/>
    <lineage>
        <taxon>Eukaryota</taxon>
        <taxon>Malawimonadida</taxon>
        <taxon>Malawimonadidae</taxon>
        <taxon>Malawimonas</taxon>
    </lineage>
</organism>
<name>A0A895KQU8_MALJA</name>